<feature type="region of interest" description="Disordered" evidence="4">
    <location>
        <begin position="183"/>
        <end position="219"/>
    </location>
</feature>
<feature type="region of interest" description="Disordered" evidence="4">
    <location>
        <begin position="368"/>
        <end position="390"/>
    </location>
</feature>
<reference evidence="5 6" key="1">
    <citation type="submission" date="2022-05" db="EMBL/GenBank/DDBJ databases">
        <authorList>
            <consortium name="Genoscope - CEA"/>
            <person name="William W."/>
        </authorList>
    </citation>
    <scope>NUCLEOTIDE SEQUENCE [LARGE SCALE GENOMIC DNA]</scope>
</reference>
<comment type="similarity">
    <text evidence="3">Belongs to the RNA polymerase II subunit 5-mediating protein family.</text>
</comment>
<proteinExistence type="inferred from homology"/>
<protein>
    <recommendedName>
        <fullName evidence="7">RNA polymerase II subunit 5-mediating protein</fullName>
    </recommendedName>
</protein>
<evidence type="ECO:0000256" key="2">
    <source>
        <dbReference type="ARBA" id="ARBA00023242"/>
    </source>
</evidence>
<feature type="compositionally biased region" description="Acidic residues" evidence="4">
    <location>
        <begin position="305"/>
        <end position="315"/>
    </location>
</feature>
<evidence type="ECO:0000313" key="6">
    <source>
        <dbReference type="Proteomes" id="UP001159405"/>
    </source>
</evidence>
<gene>
    <name evidence="5" type="ORF">PLOB_00034488</name>
</gene>
<dbReference type="NCBIfam" id="TIGR00293">
    <property type="entry name" value="prefoldin subunit alpha"/>
    <property type="match status" value="1"/>
</dbReference>
<dbReference type="EMBL" id="CALNXK010000047">
    <property type="protein sequence ID" value="CAH3130240.1"/>
    <property type="molecule type" value="Genomic_DNA"/>
</dbReference>
<sequence>GREGETAQREHGGRRGADRLLKHFDFMTKMSEFSQISRLQEENQKALRERKQRLLTCEKFKQDYEKLEELLKTLPQKTSHEVMVPIGSVAFMPGKLVHTNEITVLLGDNWFAERSASQAVEIVARRKKYLETNIAGLNADIESFDARIKFASDIQSAAEGNSDVKEIKEELSIQDEERLLNRGTRKAHPKAKQFGGSKRVEGLKSGMKDHNSTQKDREKKAIVTDDLALFARLDELEKTEAANAELDQFLDEEKSEIKNDSEYRKKEDDVRWVPPLKTQNDDNNKKKVTWGDDDVKKDADGNVGDSDDDSDDNEEDGRRTIAVKFSHSSTLSHGQVLDDKSLDLNLKERSVVTPADLYSQFTPKQELKSILRKPSSEGKKKQASKDQVALTEEVQAGTIKEKTEKDFDLQKAFTGTIVEKPSVQSEQCDSSASQMSKVQPGKKTSRFKAARQKQQ</sequence>
<dbReference type="InterPro" id="IPR052255">
    <property type="entry name" value="RNA_pol_II_subunit5-mediator"/>
</dbReference>
<dbReference type="SUPFAM" id="SSF46579">
    <property type="entry name" value="Prefoldin"/>
    <property type="match status" value="1"/>
</dbReference>
<keyword evidence="6" id="KW-1185">Reference proteome</keyword>
<accession>A0ABN8P1G2</accession>
<feature type="compositionally biased region" description="Basic and acidic residues" evidence="4">
    <location>
        <begin position="368"/>
        <end position="384"/>
    </location>
</feature>
<evidence type="ECO:0000313" key="5">
    <source>
        <dbReference type="EMBL" id="CAH3130240.1"/>
    </source>
</evidence>
<feature type="compositionally biased region" description="Polar residues" evidence="4">
    <location>
        <begin position="422"/>
        <end position="437"/>
    </location>
</feature>
<comment type="subcellular location">
    <subcellularLocation>
        <location evidence="1">Nucleus</location>
    </subcellularLocation>
</comment>
<dbReference type="PANTHER" id="PTHR15111">
    <property type="entry name" value="RNA POLYMERASE II SUBUNIT 5-MEDIATING PROTEIN NNX3"/>
    <property type="match status" value="1"/>
</dbReference>
<name>A0ABN8P1G2_9CNID</name>
<feature type="compositionally biased region" description="Basic and acidic residues" evidence="4">
    <location>
        <begin position="279"/>
        <end position="300"/>
    </location>
</feature>
<feature type="region of interest" description="Disordered" evidence="4">
    <location>
        <begin position="259"/>
        <end position="321"/>
    </location>
</feature>
<dbReference type="InterPro" id="IPR009053">
    <property type="entry name" value="Prefoldin"/>
</dbReference>
<evidence type="ECO:0000256" key="4">
    <source>
        <dbReference type="SAM" id="MobiDB-lite"/>
    </source>
</evidence>
<dbReference type="Proteomes" id="UP001159405">
    <property type="component" value="Unassembled WGS sequence"/>
</dbReference>
<dbReference type="InterPro" id="IPR004127">
    <property type="entry name" value="Prefoldin_subunit_alpha"/>
</dbReference>
<feature type="compositionally biased region" description="Basic residues" evidence="4">
    <location>
        <begin position="443"/>
        <end position="455"/>
    </location>
</feature>
<dbReference type="Gene3D" id="1.10.287.370">
    <property type="match status" value="1"/>
</dbReference>
<organism evidence="5 6">
    <name type="scientific">Porites lobata</name>
    <dbReference type="NCBI Taxonomy" id="104759"/>
    <lineage>
        <taxon>Eukaryota</taxon>
        <taxon>Metazoa</taxon>
        <taxon>Cnidaria</taxon>
        <taxon>Anthozoa</taxon>
        <taxon>Hexacorallia</taxon>
        <taxon>Scleractinia</taxon>
        <taxon>Fungiina</taxon>
        <taxon>Poritidae</taxon>
        <taxon>Porites</taxon>
    </lineage>
</organism>
<feature type="region of interest" description="Disordered" evidence="4">
    <location>
        <begin position="420"/>
        <end position="455"/>
    </location>
</feature>
<feature type="non-terminal residue" evidence="5">
    <location>
        <position position="1"/>
    </location>
</feature>
<evidence type="ECO:0000256" key="1">
    <source>
        <dbReference type="ARBA" id="ARBA00004123"/>
    </source>
</evidence>
<keyword evidence="2" id="KW-0539">Nucleus</keyword>
<dbReference type="PANTHER" id="PTHR15111:SF0">
    <property type="entry name" value="UNCONVENTIONAL PREFOLDIN RPB5 INTERACTOR 1"/>
    <property type="match status" value="1"/>
</dbReference>
<evidence type="ECO:0000256" key="3">
    <source>
        <dbReference type="ARBA" id="ARBA00038295"/>
    </source>
</evidence>
<dbReference type="CDD" id="cd23159">
    <property type="entry name" value="Prefoldin_URI1"/>
    <property type="match status" value="1"/>
</dbReference>
<feature type="compositionally biased region" description="Basic and acidic residues" evidence="4">
    <location>
        <begin position="259"/>
        <end position="271"/>
    </location>
</feature>
<dbReference type="Pfam" id="PF02996">
    <property type="entry name" value="Prefoldin"/>
    <property type="match status" value="1"/>
</dbReference>
<feature type="compositionally biased region" description="Basic and acidic residues" evidence="4">
    <location>
        <begin position="198"/>
        <end position="219"/>
    </location>
</feature>
<comment type="caution">
    <text evidence="5">The sequence shown here is derived from an EMBL/GenBank/DDBJ whole genome shotgun (WGS) entry which is preliminary data.</text>
</comment>
<evidence type="ECO:0008006" key="7">
    <source>
        <dbReference type="Google" id="ProtNLM"/>
    </source>
</evidence>